<dbReference type="KEGG" id="emar:D1013_14540"/>
<evidence type="ECO:0000256" key="1">
    <source>
        <dbReference type="SAM" id="Phobius"/>
    </source>
</evidence>
<keyword evidence="3" id="KW-1185">Reference proteome</keyword>
<accession>A0A3G2L8J4</accession>
<sequence length="106" mass="12034">MIRFLVHYGIHFLVPIIIAISFFRSNRLKVALILLGGILIDIDHLLATPVFDANRCSIGFHPLHSYWAIALYLGLLFFKKTRIVGLALLIHIVADMADCLLMFQTK</sequence>
<dbReference type="OrthoDB" id="289051at2"/>
<protein>
    <recommendedName>
        <fullName evidence="4">Metal-dependent hydrolase</fullName>
    </recommendedName>
</protein>
<dbReference type="EMBL" id="CP032050">
    <property type="protein sequence ID" value="AYN68513.1"/>
    <property type="molecule type" value="Genomic_DNA"/>
</dbReference>
<name>A0A3G2L8J4_9FLAO</name>
<dbReference type="AlphaFoldDB" id="A0A3G2L8J4"/>
<dbReference type="Proteomes" id="UP000276309">
    <property type="component" value="Chromosome"/>
</dbReference>
<dbReference type="RefSeq" id="WP_121849526.1">
    <property type="nucleotide sequence ID" value="NZ_CP032050.1"/>
</dbReference>
<evidence type="ECO:0000313" key="3">
    <source>
        <dbReference type="Proteomes" id="UP000276309"/>
    </source>
</evidence>
<feature type="transmembrane region" description="Helical" evidence="1">
    <location>
        <begin position="30"/>
        <end position="47"/>
    </location>
</feature>
<evidence type="ECO:0008006" key="4">
    <source>
        <dbReference type="Google" id="ProtNLM"/>
    </source>
</evidence>
<evidence type="ECO:0000313" key="2">
    <source>
        <dbReference type="EMBL" id="AYN68513.1"/>
    </source>
</evidence>
<gene>
    <name evidence="2" type="ORF">D1013_14540</name>
</gene>
<dbReference type="InterPro" id="IPR046125">
    <property type="entry name" value="DUF6122"/>
</dbReference>
<feature type="transmembrane region" description="Helical" evidence="1">
    <location>
        <begin position="6"/>
        <end position="23"/>
    </location>
</feature>
<proteinExistence type="predicted"/>
<reference evidence="2 3" key="1">
    <citation type="submission" date="2018-08" db="EMBL/GenBank/DDBJ databases">
        <title>The reduced genetic potential of extracellular carbohydrate catabolism in Euzebyella marina RN62, a Flavobacteriia bacterium isolated from the hadal water.</title>
        <authorList>
            <person name="Xue C."/>
        </authorList>
    </citation>
    <scope>NUCLEOTIDE SEQUENCE [LARGE SCALE GENOMIC DNA]</scope>
    <source>
        <strain evidence="2 3">RN62</strain>
    </source>
</reference>
<keyword evidence="1" id="KW-1133">Transmembrane helix</keyword>
<keyword evidence="1" id="KW-0472">Membrane</keyword>
<keyword evidence="1" id="KW-0812">Transmembrane</keyword>
<feature type="transmembrane region" description="Helical" evidence="1">
    <location>
        <begin position="59"/>
        <end position="78"/>
    </location>
</feature>
<dbReference type="Pfam" id="PF19617">
    <property type="entry name" value="DUF6122"/>
    <property type="match status" value="1"/>
</dbReference>
<organism evidence="2 3">
    <name type="scientific">Euzebyella marina</name>
    <dbReference type="NCBI Taxonomy" id="1761453"/>
    <lineage>
        <taxon>Bacteria</taxon>
        <taxon>Pseudomonadati</taxon>
        <taxon>Bacteroidota</taxon>
        <taxon>Flavobacteriia</taxon>
        <taxon>Flavobacteriales</taxon>
        <taxon>Flavobacteriaceae</taxon>
        <taxon>Euzebyella</taxon>
    </lineage>
</organism>
<feature type="transmembrane region" description="Helical" evidence="1">
    <location>
        <begin position="83"/>
        <end position="103"/>
    </location>
</feature>